<dbReference type="KEGG" id="moz:MoryE10_22170"/>
<dbReference type="RefSeq" id="WP_221047060.1">
    <property type="nucleotide sequence ID" value="NZ_AP019782.1"/>
</dbReference>
<name>A0A8D5AKZ3_9GAMM</name>
<reference evidence="3" key="1">
    <citation type="submission" date="2019-06" db="EMBL/GenBank/DDBJ databases">
        <title>Complete genome sequence of Methylogaea oryzae strain JCM16910.</title>
        <authorList>
            <person name="Asakawa S."/>
        </authorList>
    </citation>
    <scope>NUCLEOTIDE SEQUENCE</scope>
    <source>
        <strain evidence="3">E10</strain>
    </source>
</reference>
<evidence type="ECO:0000313" key="3">
    <source>
        <dbReference type="EMBL" id="BBL71611.1"/>
    </source>
</evidence>
<organism evidence="3 4">
    <name type="scientific">Methylogaea oryzae</name>
    <dbReference type="NCBI Taxonomy" id="1295382"/>
    <lineage>
        <taxon>Bacteria</taxon>
        <taxon>Pseudomonadati</taxon>
        <taxon>Pseudomonadota</taxon>
        <taxon>Gammaproteobacteria</taxon>
        <taxon>Methylococcales</taxon>
        <taxon>Methylococcaceae</taxon>
        <taxon>Methylogaea</taxon>
    </lineage>
</organism>
<evidence type="ECO:0000256" key="1">
    <source>
        <dbReference type="SAM" id="MobiDB-lite"/>
    </source>
</evidence>
<feature type="compositionally biased region" description="Acidic residues" evidence="1">
    <location>
        <begin position="293"/>
        <end position="303"/>
    </location>
</feature>
<proteinExistence type="predicted"/>
<dbReference type="EMBL" id="AP019782">
    <property type="protein sequence ID" value="BBL71611.1"/>
    <property type="molecule type" value="Genomic_DNA"/>
</dbReference>
<evidence type="ECO:0000259" key="2">
    <source>
        <dbReference type="Pfam" id="PF14238"/>
    </source>
</evidence>
<evidence type="ECO:0000313" key="4">
    <source>
        <dbReference type="Proteomes" id="UP000824988"/>
    </source>
</evidence>
<feature type="region of interest" description="Disordered" evidence="1">
    <location>
        <begin position="279"/>
        <end position="303"/>
    </location>
</feature>
<dbReference type="AlphaFoldDB" id="A0A8D5AKZ3"/>
<sequence>MSDKMKLNLALLAVVAVLGLLVVLEPGKKKDEPHPLAQIDTQSINKIQVSGRQNFTLEKRDGHWRLTQPLDVPAAENRVEQLLKIPSAPSDTQYPVDAAQLAKFQLAPPNATLALGDLVLEFGGSDPIQQQRYVKLGNSLHLVTDNFYQHLTAAPTDYVEKKLLPENANIHGIELPGLKLSKDKDGKWTAEPPQAEAAPLYEMAEAWKNARAYDVRSYTPMDGKMPTEKATIRLADGQSVEFLVAQREPDAILVRPDWKLQFHLTEGIAQQLLALKKAEKTEKSDGAAPATPAEDDDSEDSEE</sequence>
<accession>A0A8D5AKZ3</accession>
<gene>
    <name evidence="3" type="ORF">MoryE10_22170</name>
</gene>
<dbReference type="Pfam" id="PF14238">
    <property type="entry name" value="DUF4340"/>
    <property type="match status" value="1"/>
</dbReference>
<dbReference type="InterPro" id="IPR025641">
    <property type="entry name" value="DUF4340"/>
</dbReference>
<dbReference type="Proteomes" id="UP000824988">
    <property type="component" value="Chromosome"/>
</dbReference>
<feature type="domain" description="DUF4340" evidence="2">
    <location>
        <begin position="64"/>
        <end position="222"/>
    </location>
</feature>
<keyword evidence="4" id="KW-1185">Reference proteome</keyword>
<protein>
    <recommendedName>
        <fullName evidence="2">DUF4340 domain-containing protein</fullName>
    </recommendedName>
</protein>